<comment type="caution">
    <text evidence="2">The sequence shown here is derived from an EMBL/GenBank/DDBJ whole genome shotgun (WGS) entry which is preliminary data.</text>
</comment>
<evidence type="ECO:0000313" key="3">
    <source>
        <dbReference type="Proteomes" id="UP001501523"/>
    </source>
</evidence>
<evidence type="ECO:0000256" key="1">
    <source>
        <dbReference type="SAM" id="SignalP"/>
    </source>
</evidence>
<dbReference type="EMBL" id="BAAAEU010000007">
    <property type="protein sequence ID" value="GAA0713947.1"/>
    <property type="molecule type" value="Genomic_DNA"/>
</dbReference>
<organism evidence="2 3">
    <name type="scientific">Dokdonella soli</name>
    <dbReference type="NCBI Taxonomy" id="529810"/>
    <lineage>
        <taxon>Bacteria</taxon>
        <taxon>Pseudomonadati</taxon>
        <taxon>Pseudomonadota</taxon>
        <taxon>Gammaproteobacteria</taxon>
        <taxon>Lysobacterales</taxon>
        <taxon>Rhodanobacteraceae</taxon>
        <taxon>Dokdonella</taxon>
    </lineage>
</organism>
<gene>
    <name evidence="2" type="ORF">GCM10009105_17900</name>
</gene>
<name>A0ABN1IHW9_9GAMM</name>
<sequence length="193" mass="19744">MKRIWLVALALAMSTGAAGVGAANLLVNPDFNTDLGGWGTTNASQGTTTFDGTAGSPAAGSVLLSGVACCTVQVSQCVPVTAGQSYDFGANLIEGPTAPGQSGDGTGVDLHWYTDAACATAYISQNVLQPAISSTWARYGQGSVVAPAGAQSVWFRIYQYNFKGLANLTSHADHAFFGPSGTVPVELQSFSID</sequence>
<protein>
    <recommendedName>
        <fullName evidence="4">CBM-cenC domain-containing protein</fullName>
    </recommendedName>
</protein>
<keyword evidence="3" id="KW-1185">Reference proteome</keyword>
<accession>A0ABN1IHW9</accession>
<proteinExistence type="predicted"/>
<keyword evidence="1" id="KW-0732">Signal</keyword>
<dbReference type="Gene3D" id="2.60.120.260">
    <property type="entry name" value="Galactose-binding domain-like"/>
    <property type="match status" value="1"/>
</dbReference>
<reference evidence="2 3" key="1">
    <citation type="journal article" date="2019" name="Int. J. Syst. Evol. Microbiol.">
        <title>The Global Catalogue of Microorganisms (GCM) 10K type strain sequencing project: providing services to taxonomists for standard genome sequencing and annotation.</title>
        <authorList>
            <consortium name="The Broad Institute Genomics Platform"/>
            <consortium name="The Broad Institute Genome Sequencing Center for Infectious Disease"/>
            <person name="Wu L."/>
            <person name="Ma J."/>
        </authorList>
    </citation>
    <scope>NUCLEOTIDE SEQUENCE [LARGE SCALE GENOMIC DNA]</scope>
    <source>
        <strain evidence="2 3">JCM 15421</strain>
    </source>
</reference>
<evidence type="ECO:0008006" key="4">
    <source>
        <dbReference type="Google" id="ProtNLM"/>
    </source>
</evidence>
<dbReference type="RefSeq" id="WP_343789770.1">
    <property type="nucleotide sequence ID" value="NZ_BAAAEU010000007.1"/>
</dbReference>
<feature type="chain" id="PRO_5047119476" description="CBM-cenC domain-containing protein" evidence="1">
    <location>
        <begin position="23"/>
        <end position="193"/>
    </location>
</feature>
<feature type="signal peptide" evidence="1">
    <location>
        <begin position="1"/>
        <end position="22"/>
    </location>
</feature>
<evidence type="ECO:0000313" key="2">
    <source>
        <dbReference type="EMBL" id="GAA0713947.1"/>
    </source>
</evidence>
<dbReference type="Proteomes" id="UP001501523">
    <property type="component" value="Unassembled WGS sequence"/>
</dbReference>